<name>A0ABQ9UQM4_SAGOE</name>
<reference evidence="2 3" key="1">
    <citation type="submission" date="2023-05" db="EMBL/GenBank/DDBJ databases">
        <title>B98-5 Cell Line De Novo Hybrid Assembly: An Optical Mapping Approach.</title>
        <authorList>
            <person name="Kananen K."/>
            <person name="Auerbach J.A."/>
            <person name="Kautto E."/>
            <person name="Blachly J.S."/>
        </authorList>
    </citation>
    <scope>NUCLEOTIDE SEQUENCE [LARGE SCALE GENOMIC DNA]</scope>
    <source>
        <strain evidence="2">B95-8</strain>
        <tissue evidence="2">Cell line</tissue>
    </source>
</reference>
<feature type="non-terminal residue" evidence="2">
    <location>
        <position position="51"/>
    </location>
</feature>
<feature type="region of interest" description="Disordered" evidence="1">
    <location>
        <begin position="1"/>
        <end position="51"/>
    </location>
</feature>
<evidence type="ECO:0000313" key="3">
    <source>
        <dbReference type="Proteomes" id="UP001266305"/>
    </source>
</evidence>
<dbReference type="Proteomes" id="UP001266305">
    <property type="component" value="Unassembled WGS sequence"/>
</dbReference>
<gene>
    <name evidence="2" type="ORF">P7K49_024526</name>
</gene>
<sequence>MEAIKKQLQEDPLRNDKIQEENWGAVVPSRQSSCSGQSPGQVDLLQFWNED</sequence>
<feature type="compositionally biased region" description="Basic and acidic residues" evidence="1">
    <location>
        <begin position="1"/>
        <end position="20"/>
    </location>
</feature>
<organism evidence="2 3">
    <name type="scientific">Saguinus oedipus</name>
    <name type="common">Cotton-top tamarin</name>
    <name type="synonym">Oedipomidas oedipus</name>
    <dbReference type="NCBI Taxonomy" id="9490"/>
    <lineage>
        <taxon>Eukaryota</taxon>
        <taxon>Metazoa</taxon>
        <taxon>Chordata</taxon>
        <taxon>Craniata</taxon>
        <taxon>Vertebrata</taxon>
        <taxon>Euteleostomi</taxon>
        <taxon>Mammalia</taxon>
        <taxon>Eutheria</taxon>
        <taxon>Euarchontoglires</taxon>
        <taxon>Primates</taxon>
        <taxon>Haplorrhini</taxon>
        <taxon>Platyrrhini</taxon>
        <taxon>Cebidae</taxon>
        <taxon>Callitrichinae</taxon>
        <taxon>Saguinus</taxon>
    </lineage>
</organism>
<comment type="caution">
    <text evidence="2">The sequence shown here is derived from an EMBL/GenBank/DDBJ whole genome shotgun (WGS) entry which is preliminary data.</text>
</comment>
<feature type="compositionally biased region" description="Polar residues" evidence="1">
    <location>
        <begin position="29"/>
        <end position="40"/>
    </location>
</feature>
<dbReference type="EMBL" id="JASSZA010000011">
    <property type="protein sequence ID" value="KAK2099075.1"/>
    <property type="molecule type" value="Genomic_DNA"/>
</dbReference>
<protein>
    <submittedName>
        <fullName evidence="2">Uncharacterized protein</fullName>
    </submittedName>
</protein>
<accession>A0ABQ9UQM4</accession>
<proteinExistence type="predicted"/>
<evidence type="ECO:0000313" key="2">
    <source>
        <dbReference type="EMBL" id="KAK2099075.1"/>
    </source>
</evidence>
<keyword evidence="3" id="KW-1185">Reference proteome</keyword>
<evidence type="ECO:0000256" key="1">
    <source>
        <dbReference type="SAM" id="MobiDB-lite"/>
    </source>
</evidence>